<dbReference type="GO" id="GO:0000155">
    <property type="term" value="F:phosphorelay sensor kinase activity"/>
    <property type="evidence" value="ECO:0007669"/>
    <property type="project" value="InterPro"/>
</dbReference>
<keyword evidence="4" id="KW-0472">Membrane</keyword>
<dbReference type="Gene3D" id="6.10.340.10">
    <property type="match status" value="1"/>
</dbReference>
<gene>
    <name evidence="6" type="ORF">C7383_1091</name>
</gene>
<proteinExistence type="predicted"/>
<feature type="transmembrane region" description="Helical" evidence="4">
    <location>
        <begin position="21"/>
        <end position="41"/>
    </location>
</feature>
<comment type="caution">
    <text evidence="6">The sequence shown here is derived from an EMBL/GenBank/DDBJ whole genome shotgun (WGS) entry which is preliminary data.</text>
</comment>
<evidence type="ECO:0000313" key="6">
    <source>
        <dbReference type="EMBL" id="PWJ74266.1"/>
    </source>
</evidence>
<dbReference type="EMBL" id="QGGY01000009">
    <property type="protein sequence ID" value="PWJ74266.1"/>
    <property type="molecule type" value="Genomic_DNA"/>
</dbReference>
<dbReference type="SMART" id="SM00304">
    <property type="entry name" value="HAMP"/>
    <property type="match status" value="1"/>
</dbReference>
<keyword evidence="4" id="KW-1133">Transmembrane helix</keyword>
<dbReference type="AlphaFoldDB" id="A0AB73T1Y0"/>
<keyword evidence="3" id="KW-0808">Transferase</keyword>
<dbReference type="InterPro" id="IPR010559">
    <property type="entry name" value="Sig_transdc_His_kin_internal"/>
</dbReference>
<evidence type="ECO:0000256" key="3">
    <source>
        <dbReference type="ARBA" id="ARBA00022679"/>
    </source>
</evidence>
<keyword evidence="2" id="KW-0597">Phosphoprotein</keyword>
<dbReference type="InterPro" id="IPR036890">
    <property type="entry name" value="HATPase_C_sf"/>
</dbReference>
<keyword evidence="4" id="KW-0812">Transmembrane</keyword>
<accession>A0AB73T1Y0</accession>
<reference evidence="6 7" key="1">
    <citation type="submission" date="2018-05" db="EMBL/GenBank/DDBJ databases">
        <authorList>
            <person name="Goeker M."/>
            <person name="Huntemann M."/>
            <person name="Clum A."/>
            <person name="Pillay M."/>
            <person name="Palaniappan K."/>
            <person name="Varghese N."/>
            <person name="Mikhailova N."/>
            <person name="Stamatis D."/>
            <person name="Reddy T."/>
            <person name="Daum C."/>
            <person name="Shapiro N."/>
            <person name="Ivanova N."/>
            <person name="Kyrpides N."/>
            <person name="Woyke T."/>
        </authorList>
    </citation>
    <scope>NUCLEOTIDE SEQUENCE [LARGE SCALE GENOMIC DNA]</scope>
    <source>
        <strain evidence="6 7">DSM 26524</strain>
    </source>
</reference>
<name>A0AB73T1Y0_9FIRM</name>
<dbReference type="PANTHER" id="PTHR34220:SF7">
    <property type="entry name" value="SENSOR HISTIDINE KINASE YPDA"/>
    <property type="match status" value="1"/>
</dbReference>
<dbReference type="Pfam" id="PF06580">
    <property type="entry name" value="His_kinase"/>
    <property type="match status" value="1"/>
</dbReference>
<dbReference type="PROSITE" id="PS50885">
    <property type="entry name" value="HAMP"/>
    <property type="match status" value="1"/>
</dbReference>
<dbReference type="InterPro" id="IPR050640">
    <property type="entry name" value="Bact_2-comp_sensor_kinase"/>
</dbReference>
<feature type="domain" description="HAMP" evidence="5">
    <location>
        <begin position="322"/>
        <end position="374"/>
    </location>
</feature>
<dbReference type="Proteomes" id="UP000245412">
    <property type="component" value="Unassembled WGS sequence"/>
</dbReference>
<dbReference type="Gene3D" id="3.30.565.10">
    <property type="entry name" value="Histidine kinase-like ATPase, C-terminal domain"/>
    <property type="match status" value="1"/>
</dbReference>
<dbReference type="PANTHER" id="PTHR34220">
    <property type="entry name" value="SENSOR HISTIDINE KINASE YPDA"/>
    <property type="match status" value="1"/>
</dbReference>
<organism evidence="6 7">
    <name type="scientific">Murimonas intestini</name>
    <dbReference type="NCBI Taxonomy" id="1337051"/>
    <lineage>
        <taxon>Bacteria</taxon>
        <taxon>Bacillati</taxon>
        <taxon>Bacillota</taxon>
        <taxon>Clostridia</taxon>
        <taxon>Lachnospirales</taxon>
        <taxon>Lachnospiraceae</taxon>
        <taxon>Murimonas</taxon>
    </lineage>
</organism>
<evidence type="ECO:0000259" key="5">
    <source>
        <dbReference type="PROSITE" id="PS50885"/>
    </source>
</evidence>
<evidence type="ECO:0000313" key="7">
    <source>
        <dbReference type="Proteomes" id="UP000245412"/>
    </source>
</evidence>
<dbReference type="RefSeq" id="WP_109747159.1">
    <property type="nucleotide sequence ID" value="NZ_CABJAT010000003.1"/>
</dbReference>
<evidence type="ECO:0000256" key="4">
    <source>
        <dbReference type="SAM" id="Phobius"/>
    </source>
</evidence>
<protein>
    <submittedName>
        <fullName evidence="6">HAMP domain-containing protein</fullName>
    </submittedName>
</protein>
<feature type="transmembrane region" description="Helical" evidence="4">
    <location>
        <begin position="299"/>
        <end position="319"/>
    </location>
</feature>
<keyword evidence="7" id="KW-1185">Reference proteome</keyword>
<dbReference type="SUPFAM" id="SSF55874">
    <property type="entry name" value="ATPase domain of HSP90 chaperone/DNA topoisomerase II/histidine kinase"/>
    <property type="match status" value="1"/>
</dbReference>
<comment type="subcellular location">
    <subcellularLocation>
        <location evidence="1">Membrane</location>
    </subcellularLocation>
</comment>
<evidence type="ECO:0000256" key="1">
    <source>
        <dbReference type="ARBA" id="ARBA00004370"/>
    </source>
</evidence>
<sequence length="595" mass="68687">MRRKPFMLSWERFSRNLSIRQKMIVSLALCVIIPIILLGIITTTRVLRLSEQNQYEVQINQLTKSGKDIESLYENIIQEAATLAGDGAVKAIVAGDASVMDYKNAAKRMLDASERIDYCSAIALSKGGEVLFQRGRLYMDEREDARYTARIEDNRTPYLWAAEHPVTFKRGINITNMNQISYYTTIMKELTLQNEGVLSIHLSALDFIRQFVPYQDDDMMENVFVFDRDGNTLVSNTKNEEAERLCWQEFENEQNRAEAGYFPVKTGSGVYIVLYTKCGSSGWYLFQMEKKISLYSTQILFIVIAVLLCVVFGIVYGMIQNRTIIKPLHHLSKRIDAVKSGVLEKKDYEVAQDEIGNVEKGFEDMVVHIDHLINQVYVQTIKTQDAEREMLLTKMNPHFLYNSLDSIHWLAIRNKDYEVSEQLEALADVYRHILRFGEGMITVRDEMEFIDNYLFLLEFQVGDRIEFIRDIPEELHDCLIPKLIIQPLLENTVQHGLKDVSGDGRVKLRMRRRGDMLIISVLDNGAGCDAEQVMRTIKEKDGREAFALRNIDERIRLRCQDGYGLKIYSRRGWGTIVTVTVKWEAKNNENGGRRR</sequence>
<dbReference type="InterPro" id="IPR003660">
    <property type="entry name" value="HAMP_dom"/>
</dbReference>
<dbReference type="GO" id="GO:0016020">
    <property type="term" value="C:membrane"/>
    <property type="evidence" value="ECO:0007669"/>
    <property type="project" value="UniProtKB-SubCell"/>
</dbReference>
<evidence type="ECO:0000256" key="2">
    <source>
        <dbReference type="ARBA" id="ARBA00022553"/>
    </source>
</evidence>